<keyword evidence="2" id="KW-1185">Reference proteome</keyword>
<dbReference type="AlphaFoldDB" id="A0AAD7EMZ1"/>
<protein>
    <submittedName>
        <fullName evidence="1">Uncharacterized protein</fullName>
    </submittedName>
</protein>
<reference evidence="1" key="1">
    <citation type="submission" date="2023-03" db="EMBL/GenBank/DDBJ databases">
        <title>Massive genome expansion in bonnet fungi (Mycena s.s.) driven by repeated elements and novel gene families across ecological guilds.</title>
        <authorList>
            <consortium name="Lawrence Berkeley National Laboratory"/>
            <person name="Harder C.B."/>
            <person name="Miyauchi S."/>
            <person name="Viragh M."/>
            <person name="Kuo A."/>
            <person name="Thoen E."/>
            <person name="Andreopoulos B."/>
            <person name="Lu D."/>
            <person name="Skrede I."/>
            <person name="Drula E."/>
            <person name="Henrissat B."/>
            <person name="Morin E."/>
            <person name="Kohler A."/>
            <person name="Barry K."/>
            <person name="LaButti K."/>
            <person name="Morin E."/>
            <person name="Salamov A."/>
            <person name="Lipzen A."/>
            <person name="Mereny Z."/>
            <person name="Hegedus B."/>
            <person name="Baldrian P."/>
            <person name="Stursova M."/>
            <person name="Weitz H."/>
            <person name="Taylor A."/>
            <person name="Grigoriev I.V."/>
            <person name="Nagy L.G."/>
            <person name="Martin F."/>
            <person name="Kauserud H."/>
        </authorList>
    </citation>
    <scope>NUCLEOTIDE SEQUENCE</scope>
    <source>
        <strain evidence="1">CBHHK002</strain>
    </source>
</reference>
<accession>A0AAD7EMZ1</accession>
<dbReference type="EMBL" id="JARIHO010000029">
    <property type="protein sequence ID" value="KAJ7337339.1"/>
    <property type="molecule type" value="Genomic_DNA"/>
</dbReference>
<gene>
    <name evidence="1" type="ORF">DFH08DRAFT_876527</name>
</gene>
<proteinExistence type="predicted"/>
<name>A0AAD7EMZ1_9AGAR</name>
<evidence type="ECO:0000313" key="1">
    <source>
        <dbReference type="EMBL" id="KAJ7337339.1"/>
    </source>
</evidence>
<organism evidence="1 2">
    <name type="scientific">Mycena albidolilacea</name>
    <dbReference type="NCBI Taxonomy" id="1033008"/>
    <lineage>
        <taxon>Eukaryota</taxon>
        <taxon>Fungi</taxon>
        <taxon>Dikarya</taxon>
        <taxon>Basidiomycota</taxon>
        <taxon>Agaricomycotina</taxon>
        <taxon>Agaricomycetes</taxon>
        <taxon>Agaricomycetidae</taxon>
        <taxon>Agaricales</taxon>
        <taxon>Marasmiineae</taxon>
        <taxon>Mycenaceae</taxon>
        <taxon>Mycena</taxon>
    </lineage>
</organism>
<sequence>MHLPFLSCVYAPLLRIHLQSASPRKGMKKWEKNSRQLDCRSSSPRYITAEIFVFRLLLKHEPPCPHARSMDGYTLRAQTGVSCVYLLADWTRKSRLEVQDRRDCSKGRSWRGGARTKYSRTWVWNLFRLGEQRVAWVGDVRMALNSAELEGSASV</sequence>
<comment type="caution">
    <text evidence="1">The sequence shown here is derived from an EMBL/GenBank/DDBJ whole genome shotgun (WGS) entry which is preliminary data.</text>
</comment>
<evidence type="ECO:0000313" key="2">
    <source>
        <dbReference type="Proteomes" id="UP001218218"/>
    </source>
</evidence>
<dbReference type="Proteomes" id="UP001218218">
    <property type="component" value="Unassembled WGS sequence"/>
</dbReference>